<evidence type="ECO:0000256" key="4">
    <source>
        <dbReference type="ARBA" id="ARBA00022540"/>
    </source>
</evidence>
<gene>
    <name evidence="10" type="ORF">B0J11DRAFT_499490</name>
</gene>
<evidence type="ECO:0000313" key="11">
    <source>
        <dbReference type="Proteomes" id="UP000700596"/>
    </source>
</evidence>
<proteinExistence type="inferred from homology"/>
<evidence type="ECO:0000256" key="6">
    <source>
        <dbReference type="ARBA" id="ARBA00044196"/>
    </source>
</evidence>
<accession>A0A9P9CZD2</accession>
<comment type="caution">
    <text evidence="10">The sequence shown here is derived from an EMBL/GenBank/DDBJ whole genome shotgun (WGS) entry which is preliminary data.</text>
</comment>
<dbReference type="Proteomes" id="UP000700596">
    <property type="component" value="Unassembled WGS sequence"/>
</dbReference>
<evidence type="ECO:0000259" key="9">
    <source>
        <dbReference type="Pfam" id="PF25087"/>
    </source>
</evidence>
<evidence type="ECO:0000313" key="10">
    <source>
        <dbReference type="EMBL" id="KAH7109851.1"/>
    </source>
</evidence>
<dbReference type="Gene3D" id="2.160.10.10">
    <property type="entry name" value="Hexapeptide repeat proteins"/>
    <property type="match status" value="1"/>
</dbReference>
<evidence type="ECO:0000256" key="8">
    <source>
        <dbReference type="ARBA" id="ARBA00046432"/>
    </source>
</evidence>
<keyword evidence="10" id="KW-0808">Transferase</keyword>
<comment type="similarity">
    <text evidence="2">Belongs to the eIF-2B gamma/epsilon subunits family.</text>
</comment>
<keyword evidence="3" id="KW-0963">Cytoplasm</keyword>
<reference evidence="10" key="1">
    <citation type="journal article" date="2021" name="Nat. Commun.">
        <title>Genetic determinants of endophytism in the Arabidopsis root mycobiome.</title>
        <authorList>
            <person name="Mesny F."/>
            <person name="Miyauchi S."/>
            <person name="Thiergart T."/>
            <person name="Pickel B."/>
            <person name="Atanasova L."/>
            <person name="Karlsson M."/>
            <person name="Huettel B."/>
            <person name="Barry K.W."/>
            <person name="Haridas S."/>
            <person name="Chen C."/>
            <person name="Bauer D."/>
            <person name="Andreopoulos W."/>
            <person name="Pangilinan J."/>
            <person name="LaButti K."/>
            <person name="Riley R."/>
            <person name="Lipzen A."/>
            <person name="Clum A."/>
            <person name="Drula E."/>
            <person name="Henrissat B."/>
            <person name="Kohler A."/>
            <person name="Grigoriev I.V."/>
            <person name="Martin F.M."/>
            <person name="Hacquard S."/>
        </authorList>
    </citation>
    <scope>NUCLEOTIDE SEQUENCE</scope>
    <source>
        <strain evidence="10">MPI-CAGE-CH-0243</strain>
    </source>
</reference>
<keyword evidence="5" id="KW-0648">Protein biosynthesis</keyword>
<dbReference type="GO" id="GO:0003743">
    <property type="term" value="F:translation initiation factor activity"/>
    <property type="evidence" value="ECO:0007669"/>
    <property type="project" value="UniProtKB-KW"/>
</dbReference>
<dbReference type="PANTHER" id="PTHR45989:SF1">
    <property type="entry name" value="TRANSLATION INITIATION FACTOR EIF-2B SUBUNIT GAMMA"/>
    <property type="match status" value="1"/>
</dbReference>
<comment type="subunit">
    <text evidence="8">Component of the translation initiation factor 2B (eIF2B) complex which is a heterodecamer of two sets of five different subunits: alpha, beta, gamma, delta and epsilon. Subunits alpha, beta and delta comprise a regulatory subcomplex and subunits epsilon and gamma comprise a catalytic subcomplex. Within the complex, the hexameric regulatory complex resides at the center, with the two heterodimeric catalytic subcomplexes bound on opposite sides.</text>
</comment>
<dbReference type="GO" id="GO:0016740">
    <property type="term" value="F:transferase activity"/>
    <property type="evidence" value="ECO:0007669"/>
    <property type="project" value="UniProtKB-KW"/>
</dbReference>
<dbReference type="InterPro" id="IPR051960">
    <property type="entry name" value="eIF2B_gamma"/>
</dbReference>
<dbReference type="OrthoDB" id="10250549at2759"/>
<dbReference type="AlphaFoldDB" id="A0A9P9CZD2"/>
<dbReference type="EMBL" id="JAGMWT010000030">
    <property type="protein sequence ID" value="KAH7109851.1"/>
    <property type="molecule type" value="Genomic_DNA"/>
</dbReference>
<dbReference type="SUPFAM" id="SSF53448">
    <property type="entry name" value="Nucleotide-diphospho-sugar transferases"/>
    <property type="match status" value="1"/>
</dbReference>
<dbReference type="Pfam" id="PF25087">
    <property type="entry name" value="GMPPB_C"/>
    <property type="match status" value="1"/>
</dbReference>
<evidence type="ECO:0000256" key="1">
    <source>
        <dbReference type="ARBA" id="ARBA00004514"/>
    </source>
</evidence>
<keyword evidence="4" id="KW-0396">Initiation factor</keyword>
<dbReference type="PANTHER" id="PTHR45989">
    <property type="entry name" value="TRANSLATION INITIATION FACTOR EIF-2B SUBUNIT GAMMA"/>
    <property type="match status" value="1"/>
</dbReference>
<dbReference type="GO" id="GO:0005851">
    <property type="term" value="C:eukaryotic translation initiation factor 2B complex"/>
    <property type="evidence" value="ECO:0007669"/>
    <property type="project" value="TreeGrafter"/>
</dbReference>
<dbReference type="GO" id="GO:0005829">
    <property type="term" value="C:cytosol"/>
    <property type="evidence" value="ECO:0007669"/>
    <property type="project" value="UniProtKB-SubCell"/>
</dbReference>
<feature type="domain" description="Mannose-1-phosphate guanyltransferase C-terminal" evidence="9">
    <location>
        <begin position="457"/>
        <end position="519"/>
    </location>
</feature>
<evidence type="ECO:0000256" key="2">
    <source>
        <dbReference type="ARBA" id="ARBA00007878"/>
    </source>
</evidence>
<dbReference type="InterPro" id="IPR056729">
    <property type="entry name" value="GMPPB_C"/>
</dbReference>
<dbReference type="GO" id="GO:0005085">
    <property type="term" value="F:guanyl-nucleotide exchange factor activity"/>
    <property type="evidence" value="ECO:0007669"/>
    <property type="project" value="TreeGrafter"/>
</dbReference>
<evidence type="ECO:0000256" key="7">
    <source>
        <dbReference type="ARBA" id="ARBA00044229"/>
    </source>
</evidence>
<sequence length="580" mass="63435">MPHATLPPPGFQAVILCGPGASFTTFTSTPQDIPKALLPIANRPMVWYPLDWCYRMGITDITVITPPESLDAIKTAMSQNPHLTSLPNPKPDLIAPADLHHDSGTGELFRLPEVRDAIKGDFLVLPCDIVCELDGTSLIDAWLVEEAGLGGASGGFTDAGLQTLDVGGENIGRRGGLGVWYQTKGEGSKKGAETDFIATTPLPNGIVPPQTESLRRNISNVVYAAPTDTLKDITEDNKGLPIRHSLLRHHARVRMLTTHRDAHIYLFPYWIMDMLQRNDRFESVSEDVLGWWAKAGWQEGLGDKLGLRDIFFGEQASDSDGEGKLENSQFVEEAIDVSKLSTTWVNCDNHNNHPKTTPLASRVQNSNIPEAAKSITPRQKLNVPPLLAYIQPSDPSQPLIRRVDTAALLLSVSLRLAKIPSLEESGTTKDDASPFAHPSKIAHSSLIPRRSRVEPETCLVAENVIVEEKTNVKECVIGPNCKIGEGARLLRCLLMDAVEIGPNVQLTDCILGRRCKIEGGDYKSEERTHLRDCEVQDGQVVEWGTEIKGERIMRFDMGSEEGGDGFGDAGGFEDDEGGFV</sequence>
<dbReference type="CDD" id="cd04652">
    <property type="entry name" value="LbH_eIF2B_gamma_C"/>
    <property type="match status" value="1"/>
</dbReference>
<name>A0A9P9CZD2_9PLEO</name>
<organism evidence="10 11">
    <name type="scientific">Dendryphion nanum</name>
    <dbReference type="NCBI Taxonomy" id="256645"/>
    <lineage>
        <taxon>Eukaryota</taxon>
        <taxon>Fungi</taxon>
        <taxon>Dikarya</taxon>
        <taxon>Ascomycota</taxon>
        <taxon>Pezizomycotina</taxon>
        <taxon>Dothideomycetes</taxon>
        <taxon>Pleosporomycetidae</taxon>
        <taxon>Pleosporales</taxon>
        <taxon>Torulaceae</taxon>
        <taxon>Dendryphion</taxon>
    </lineage>
</organism>
<dbReference type="GO" id="GO:0002183">
    <property type="term" value="P:cytoplasmic translational initiation"/>
    <property type="evidence" value="ECO:0007669"/>
    <property type="project" value="TreeGrafter"/>
</dbReference>
<protein>
    <recommendedName>
        <fullName evidence="6">Translation initiation factor eIF2B subunit gamma</fullName>
    </recommendedName>
    <alternativeName>
        <fullName evidence="7">eIF2B GDP-GTP exchange factor subunit gamma</fullName>
    </alternativeName>
</protein>
<dbReference type="InterPro" id="IPR029044">
    <property type="entry name" value="Nucleotide-diphossugar_trans"/>
</dbReference>
<keyword evidence="11" id="KW-1185">Reference proteome</keyword>
<evidence type="ECO:0000256" key="3">
    <source>
        <dbReference type="ARBA" id="ARBA00022490"/>
    </source>
</evidence>
<comment type="subcellular location">
    <subcellularLocation>
        <location evidence="1">Cytoplasm</location>
        <location evidence="1">Cytosol</location>
    </subcellularLocation>
</comment>
<evidence type="ECO:0000256" key="5">
    <source>
        <dbReference type="ARBA" id="ARBA00022917"/>
    </source>
</evidence>
<dbReference type="Gene3D" id="3.90.550.10">
    <property type="entry name" value="Spore Coat Polysaccharide Biosynthesis Protein SpsA, Chain A"/>
    <property type="match status" value="1"/>
</dbReference>